<feature type="compositionally biased region" description="Polar residues" evidence="1">
    <location>
        <begin position="78"/>
        <end position="87"/>
    </location>
</feature>
<organism evidence="2 3">
    <name type="scientific">Cucumis melo var. makuwa</name>
    <name type="common">Oriental melon</name>
    <dbReference type="NCBI Taxonomy" id="1194695"/>
    <lineage>
        <taxon>Eukaryota</taxon>
        <taxon>Viridiplantae</taxon>
        <taxon>Streptophyta</taxon>
        <taxon>Embryophyta</taxon>
        <taxon>Tracheophyta</taxon>
        <taxon>Spermatophyta</taxon>
        <taxon>Magnoliopsida</taxon>
        <taxon>eudicotyledons</taxon>
        <taxon>Gunneridae</taxon>
        <taxon>Pentapetalae</taxon>
        <taxon>rosids</taxon>
        <taxon>fabids</taxon>
        <taxon>Cucurbitales</taxon>
        <taxon>Cucurbitaceae</taxon>
        <taxon>Benincaseae</taxon>
        <taxon>Cucumis</taxon>
    </lineage>
</organism>
<feature type="region of interest" description="Disordered" evidence="1">
    <location>
        <begin position="1"/>
        <end position="90"/>
    </location>
</feature>
<dbReference type="AlphaFoldDB" id="A0A5D3C7N7"/>
<name>A0A5D3C7N7_CUCMM</name>
<evidence type="ECO:0000313" key="3">
    <source>
        <dbReference type="Proteomes" id="UP000321947"/>
    </source>
</evidence>
<sequence>MAPSQLKDRTTKRGKQYKEIPTKHPYKKVCRSVEASKDRPQTPLTSLSRSVHAGRSSDPVSPVTVKREVPDNPPPPSFHQSTSSSIPRTRGSVEIMVLDSDSSDNEDNVVLSTLLQRNIGHPSKSSSTPLKSQHSYSPGYTWHYPSRTRSPTPNPIVDQPLVLSVSLANRLLHALVAESRSLTRQISEFFDKRTALDAVLRDLQVYSLRDFCSPARSADLILFLHSSKGEYDLVSVVWLVALFALPLVCDKFSCLEVVSTRIYHCGNVVV</sequence>
<feature type="compositionally biased region" description="Basic and acidic residues" evidence="1">
    <location>
        <begin position="1"/>
        <end position="22"/>
    </location>
</feature>
<dbReference type="Proteomes" id="UP000321947">
    <property type="component" value="Unassembled WGS sequence"/>
</dbReference>
<dbReference type="EMBL" id="SSTD01012952">
    <property type="protein sequence ID" value="TYK07923.1"/>
    <property type="molecule type" value="Genomic_DNA"/>
</dbReference>
<comment type="caution">
    <text evidence="2">The sequence shown here is derived from an EMBL/GenBank/DDBJ whole genome shotgun (WGS) entry which is preliminary data.</text>
</comment>
<proteinExistence type="predicted"/>
<feature type="compositionally biased region" description="Polar residues" evidence="1">
    <location>
        <begin position="123"/>
        <end position="138"/>
    </location>
</feature>
<feature type="region of interest" description="Disordered" evidence="1">
    <location>
        <begin position="120"/>
        <end position="147"/>
    </location>
</feature>
<accession>A0A5D3C7N7</accession>
<reference evidence="2 3" key="1">
    <citation type="submission" date="2019-08" db="EMBL/GenBank/DDBJ databases">
        <title>Draft genome sequences of two oriental melons (Cucumis melo L. var makuwa).</title>
        <authorList>
            <person name="Kwon S.-Y."/>
        </authorList>
    </citation>
    <scope>NUCLEOTIDE SEQUENCE [LARGE SCALE GENOMIC DNA]</scope>
    <source>
        <strain evidence="3">cv. Chang Bougi</strain>
        <tissue evidence="2">Leaf</tissue>
    </source>
</reference>
<gene>
    <name evidence="2" type="ORF">E5676_scaffold265G00350</name>
</gene>
<evidence type="ECO:0000313" key="2">
    <source>
        <dbReference type="EMBL" id="TYK07923.1"/>
    </source>
</evidence>
<protein>
    <submittedName>
        <fullName evidence="2">Flocculation protein FLO11-like</fullName>
    </submittedName>
</protein>
<evidence type="ECO:0000256" key="1">
    <source>
        <dbReference type="SAM" id="MobiDB-lite"/>
    </source>
</evidence>